<keyword evidence="1" id="KW-0812">Transmembrane</keyword>
<evidence type="ECO:0000313" key="2">
    <source>
        <dbReference type="EMBL" id="RHA20101.1"/>
    </source>
</evidence>
<name>A0A413RBS8_9FIRM</name>
<evidence type="ECO:0000313" key="3">
    <source>
        <dbReference type="Proteomes" id="UP000284779"/>
    </source>
</evidence>
<reference evidence="2 3" key="1">
    <citation type="submission" date="2018-08" db="EMBL/GenBank/DDBJ databases">
        <title>A genome reference for cultivated species of the human gut microbiota.</title>
        <authorList>
            <person name="Zou Y."/>
            <person name="Xue W."/>
            <person name="Luo G."/>
        </authorList>
    </citation>
    <scope>NUCLEOTIDE SEQUENCE [LARGE SCALE GENOMIC DNA]</scope>
    <source>
        <strain evidence="2 3">AM44-11BH</strain>
    </source>
</reference>
<sequence length="146" mass="16563">MAKSPKFMVFHLRELIYTLVFILLGIILIISLVIMFYNRGNKQEKEENTGVYEPGVYTSCVTLNGNPMDVKVTLDDNHINSITVDNVSNTITTMYPLVEPAFNDIANQIVTNQSLENIKFDDNSKYTYTILYNAIQDTIEKGKVGE</sequence>
<feature type="transmembrane region" description="Helical" evidence="1">
    <location>
        <begin position="15"/>
        <end position="37"/>
    </location>
</feature>
<keyword evidence="1" id="KW-1133">Transmembrane helix</keyword>
<organism evidence="2 3">
    <name type="scientific">Eubacterium ventriosum</name>
    <dbReference type="NCBI Taxonomy" id="39496"/>
    <lineage>
        <taxon>Bacteria</taxon>
        <taxon>Bacillati</taxon>
        <taxon>Bacillota</taxon>
        <taxon>Clostridia</taxon>
        <taxon>Eubacteriales</taxon>
        <taxon>Eubacteriaceae</taxon>
        <taxon>Eubacterium</taxon>
    </lineage>
</organism>
<evidence type="ECO:0000256" key="1">
    <source>
        <dbReference type="SAM" id="Phobius"/>
    </source>
</evidence>
<comment type="caution">
    <text evidence="2">The sequence shown here is derived from an EMBL/GenBank/DDBJ whole genome shotgun (WGS) entry which is preliminary data.</text>
</comment>
<dbReference type="AlphaFoldDB" id="A0A413RBS8"/>
<keyword evidence="3" id="KW-1185">Reference proteome</keyword>
<gene>
    <name evidence="2" type="ORF">DW944_02880</name>
</gene>
<evidence type="ECO:0008006" key="4">
    <source>
        <dbReference type="Google" id="ProtNLM"/>
    </source>
</evidence>
<accession>A0A413RBS8</accession>
<dbReference type="RefSeq" id="WP_117901261.1">
    <property type="nucleotide sequence ID" value="NZ_CATWJF010000001.1"/>
</dbReference>
<proteinExistence type="predicted"/>
<keyword evidence="1" id="KW-0472">Membrane</keyword>
<dbReference type="EMBL" id="QSFD01000002">
    <property type="protein sequence ID" value="RHA20101.1"/>
    <property type="molecule type" value="Genomic_DNA"/>
</dbReference>
<protein>
    <recommendedName>
        <fullName evidence="4">FMN-binding protein</fullName>
    </recommendedName>
</protein>
<dbReference type="Proteomes" id="UP000284779">
    <property type="component" value="Unassembled WGS sequence"/>
</dbReference>